<sequence>MGPDGRRPAGGGAAADGRVLPVRTRYDAIILGGGPAGLATALSLKNHCPDIAVLVAEAGVAGRQRIGESAPPDLLLPLGQLGLTARFRADGHAPCPGSASLWGGDRVGHNDFLYNPMGPAWRLDRRRFDAMLVAAAETAGVTVVFDTAFRRVEVMPDLGHRLMLDVAGTTRAVETRQVVDATGPEARFARALGVERRVDDTLYALAAFLPLPGMLTWQTLLEATPDGWWYAARLPDERVVVMMVTDQAGLRRLRDDGTLPSWRRGLAATALIGPRLAAAGVDPGAGDAEPALLPIQSSLLAQVDGPGWLAVGDAAASYDPVAAQGVYKALVDGVAAGRDVARGWGAALPPPPRPRAALVAERYADYCLNRAYLYGLETRWPDALFWRERQRRADLARPGGSSDGAQGGAPTRVVTDR</sequence>
<evidence type="ECO:0000313" key="3">
    <source>
        <dbReference type="EMBL" id="ASG23041.1"/>
    </source>
</evidence>
<organism evidence="3 4">
    <name type="scientific">Nitrospirillum viridazoti CBAmc</name>
    <dbReference type="NCBI Taxonomy" id="1441467"/>
    <lineage>
        <taxon>Bacteria</taxon>
        <taxon>Pseudomonadati</taxon>
        <taxon>Pseudomonadota</taxon>
        <taxon>Alphaproteobacteria</taxon>
        <taxon>Rhodospirillales</taxon>
        <taxon>Azospirillaceae</taxon>
        <taxon>Nitrospirillum</taxon>
        <taxon>Nitrospirillum viridazoti</taxon>
    </lineage>
</organism>
<feature type="region of interest" description="Disordered" evidence="1">
    <location>
        <begin position="394"/>
        <end position="417"/>
    </location>
</feature>
<evidence type="ECO:0000256" key="1">
    <source>
        <dbReference type="SAM" id="MobiDB-lite"/>
    </source>
</evidence>
<dbReference type="Proteomes" id="UP000197153">
    <property type="component" value="Chromosome 2"/>
</dbReference>
<dbReference type="Pfam" id="PF01494">
    <property type="entry name" value="FAD_binding_3"/>
    <property type="match status" value="1"/>
</dbReference>
<dbReference type="Gene3D" id="3.50.50.60">
    <property type="entry name" value="FAD/NAD(P)-binding domain"/>
    <property type="match status" value="1"/>
</dbReference>
<feature type="domain" description="FAD-binding" evidence="2">
    <location>
        <begin position="26"/>
        <end position="339"/>
    </location>
</feature>
<proteinExistence type="predicted"/>
<name>A0A248JX24_9PROT</name>
<dbReference type="EMBL" id="CP022111">
    <property type="protein sequence ID" value="ASG23041.1"/>
    <property type="molecule type" value="Genomic_DNA"/>
</dbReference>
<dbReference type="RefSeq" id="WP_088873579.1">
    <property type="nucleotide sequence ID" value="NZ_CP022111.1"/>
</dbReference>
<dbReference type="InterPro" id="IPR036188">
    <property type="entry name" value="FAD/NAD-bd_sf"/>
</dbReference>
<dbReference type="InterPro" id="IPR002938">
    <property type="entry name" value="FAD-bd"/>
</dbReference>
<dbReference type="KEGG" id="nao:Y958_19445"/>
<accession>A0A248JX24</accession>
<dbReference type="SUPFAM" id="SSF51905">
    <property type="entry name" value="FAD/NAD(P)-binding domain"/>
    <property type="match status" value="1"/>
</dbReference>
<dbReference type="PANTHER" id="PTHR43747">
    <property type="entry name" value="FAD-BINDING PROTEIN"/>
    <property type="match status" value="1"/>
</dbReference>
<dbReference type="AlphaFoldDB" id="A0A248JX24"/>
<protein>
    <recommendedName>
        <fullName evidence="2">FAD-binding domain-containing protein</fullName>
    </recommendedName>
</protein>
<evidence type="ECO:0000313" key="4">
    <source>
        <dbReference type="Proteomes" id="UP000197153"/>
    </source>
</evidence>
<gene>
    <name evidence="3" type="ORF">Y958_19445</name>
</gene>
<reference evidence="3 4" key="1">
    <citation type="submission" date="2017-06" db="EMBL/GenBank/DDBJ databases">
        <title>Complete genome sequence of Nitrospirillum amazonense strain CBAmC, an endophytic nitrogen-fixing and plant growth-promoting bacterium, isolated from sugarcane.</title>
        <authorList>
            <person name="Schwab S."/>
            <person name="dos Santos Teixeira K.R."/>
            <person name="Simoes Araujo J.L."/>
            <person name="Soares Vidal M."/>
            <person name="Borges de Freitas H.R."/>
            <person name="Rivello Crivelaro A.L."/>
            <person name="Bueno de Camargo Nunes A."/>
            <person name="dos Santos C.M."/>
            <person name="Palmeira da Silva Rosa D."/>
            <person name="da Silva Padilha D."/>
            <person name="da Silva E."/>
            <person name="Araujo Terra L."/>
            <person name="Soares Mendes V."/>
            <person name="Farinelli L."/>
            <person name="Magalhaes Cruz L."/>
            <person name="Baldani J.I."/>
        </authorList>
    </citation>
    <scope>NUCLEOTIDE SEQUENCE [LARGE SCALE GENOMIC DNA]</scope>
    <source>
        <strain evidence="3 4">CBAmC</strain>
    </source>
</reference>
<dbReference type="PANTHER" id="PTHR43747:SF1">
    <property type="entry name" value="SLR1998 PROTEIN"/>
    <property type="match status" value="1"/>
</dbReference>
<evidence type="ECO:0000259" key="2">
    <source>
        <dbReference type="Pfam" id="PF01494"/>
    </source>
</evidence>
<keyword evidence="4" id="KW-1185">Reference proteome</keyword>
<dbReference type="Gene3D" id="3.30.9.100">
    <property type="match status" value="1"/>
</dbReference>
<dbReference type="GO" id="GO:0071949">
    <property type="term" value="F:FAD binding"/>
    <property type="evidence" value="ECO:0007669"/>
    <property type="project" value="InterPro"/>
</dbReference>
<dbReference type="InterPro" id="IPR050816">
    <property type="entry name" value="Flavin-dep_Halogenase_NPB"/>
</dbReference>